<evidence type="ECO:0000313" key="5">
    <source>
        <dbReference type="Proteomes" id="UP000839052"/>
    </source>
</evidence>
<gene>
    <name evidence="4" type="ORF">NTG6680_0034</name>
</gene>
<reference evidence="4 5" key="1">
    <citation type="submission" date="2021-10" db="EMBL/GenBank/DDBJ databases">
        <authorList>
            <person name="Koch H."/>
        </authorList>
    </citation>
    <scope>NUCLEOTIDE SEQUENCE [LARGE SCALE GENOMIC DNA]</scope>
    <source>
        <strain evidence="4">6680</strain>
    </source>
</reference>
<dbReference type="Pfam" id="PF13202">
    <property type="entry name" value="EF-hand_5"/>
    <property type="match status" value="2"/>
</dbReference>
<dbReference type="PROSITE" id="PS00018">
    <property type="entry name" value="EF_HAND_1"/>
    <property type="match status" value="1"/>
</dbReference>
<name>A0ABM8YV04_9PROT</name>
<dbReference type="RefSeq" id="WP_239795402.1">
    <property type="nucleotide sequence ID" value="NZ_OU912926.1"/>
</dbReference>
<organism evidence="4 5">
    <name type="scientific">Candidatus Nitrotoga arctica</name>
    <dbReference type="NCBI Taxonomy" id="453162"/>
    <lineage>
        <taxon>Bacteria</taxon>
        <taxon>Pseudomonadati</taxon>
        <taxon>Pseudomonadota</taxon>
        <taxon>Betaproteobacteria</taxon>
        <taxon>Nitrosomonadales</taxon>
        <taxon>Gallionellaceae</taxon>
        <taxon>Candidatus Nitrotoga</taxon>
    </lineage>
</organism>
<dbReference type="EMBL" id="OU912926">
    <property type="protein sequence ID" value="CAG9931287.1"/>
    <property type="molecule type" value="Genomic_DNA"/>
</dbReference>
<feature type="signal peptide" evidence="2">
    <location>
        <begin position="1"/>
        <end position="23"/>
    </location>
</feature>
<evidence type="ECO:0000259" key="3">
    <source>
        <dbReference type="PROSITE" id="PS50222"/>
    </source>
</evidence>
<feature type="compositionally biased region" description="Basic and acidic residues" evidence="1">
    <location>
        <begin position="134"/>
        <end position="160"/>
    </location>
</feature>
<dbReference type="Proteomes" id="UP000839052">
    <property type="component" value="Chromosome"/>
</dbReference>
<feature type="compositionally biased region" description="Basic and acidic residues" evidence="1">
    <location>
        <begin position="78"/>
        <end position="108"/>
    </location>
</feature>
<keyword evidence="5" id="KW-1185">Reference proteome</keyword>
<keyword evidence="2" id="KW-0732">Signal</keyword>
<dbReference type="Gene3D" id="1.10.238.10">
    <property type="entry name" value="EF-hand"/>
    <property type="match status" value="2"/>
</dbReference>
<evidence type="ECO:0000256" key="2">
    <source>
        <dbReference type="SAM" id="SignalP"/>
    </source>
</evidence>
<evidence type="ECO:0000313" key="4">
    <source>
        <dbReference type="EMBL" id="CAG9931287.1"/>
    </source>
</evidence>
<dbReference type="InterPro" id="IPR002048">
    <property type="entry name" value="EF_hand_dom"/>
</dbReference>
<dbReference type="SMART" id="SM00054">
    <property type="entry name" value="EFh"/>
    <property type="match status" value="2"/>
</dbReference>
<protein>
    <submittedName>
        <fullName evidence="4">EF hand</fullName>
    </submittedName>
</protein>
<dbReference type="InterPro" id="IPR018247">
    <property type="entry name" value="EF_Hand_1_Ca_BS"/>
</dbReference>
<feature type="region of interest" description="Disordered" evidence="1">
    <location>
        <begin position="66"/>
        <end position="160"/>
    </location>
</feature>
<feature type="domain" description="EF-hand" evidence="3">
    <location>
        <begin position="61"/>
        <end position="87"/>
    </location>
</feature>
<dbReference type="InterPro" id="IPR011992">
    <property type="entry name" value="EF-hand-dom_pair"/>
</dbReference>
<dbReference type="PROSITE" id="PS50222">
    <property type="entry name" value="EF_HAND_2"/>
    <property type="match status" value="1"/>
</dbReference>
<sequence length="160" mass="17672">MNKPFNYLAITSCFVLSTTLAHANPDSSQGNMHDQMFKTMDSNSDGMVTRDEFNNFGAKKFQELDANGDGQITGEEINAAHKKMESSEGVRNKMNDSGKDPKGKERSQWDNANSRNQSTTGGRSNNSWTPQDSGGDRSGNDSWDKKRDDAGHKSNDNDNN</sequence>
<feature type="chain" id="PRO_5047394451" evidence="2">
    <location>
        <begin position="24"/>
        <end position="160"/>
    </location>
</feature>
<feature type="compositionally biased region" description="Polar residues" evidence="1">
    <location>
        <begin position="109"/>
        <end position="132"/>
    </location>
</feature>
<evidence type="ECO:0000256" key="1">
    <source>
        <dbReference type="SAM" id="MobiDB-lite"/>
    </source>
</evidence>
<dbReference type="SUPFAM" id="SSF47473">
    <property type="entry name" value="EF-hand"/>
    <property type="match status" value="1"/>
</dbReference>
<proteinExistence type="predicted"/>
<accession>A0ABM8YV04</accession>